<proteinExistence type="predicted"/>
<dbReference type="EMBL" id="JBEHEF010000006">
    <property type="protein sequence ID" value="MEQ9938267.1"/>
    <property type="molecule type" value="Genomic_DNA"/>
</dbReference>
<keyword evidence="2" id="KW-1185">Reference proteome</keyword>
<name>A0ABV1PB00_9GAMM</name>
<dbReference type="Proteomes" id="UP001463408">
    <property type="component" value="Unassembled WGS sequence"/>
</dbReference>
<dbReference type="RefSeq" id="WP_273856956.1">
    <property type="nucleotide sequence ID" value="NZ_JAQRNC010000017.1"/>
</dbReference>
<evidence type="ECO:0000313" key="2">
    <source>
        <dbReference type="Proteomes" id="UP001463408"/>
    </source>
</evidence>
<reference evidence="1 2" key="1">
    <citation type="submission" date="2024-06" db="EMBL/GenBank/DDBJ databases">
        <title>Pangenomics to understand the prophage dynamics in the radiating lineages of P. brasiliense.</title>
        <authorList>
            <person name="Pardeshi L.A."/>
            <person name="Van Duivenbode I."/>
            <person name="Jonkheer E.M."/>
            <person name="Pel M.J.C."/>
            <person name="Kupczok A."/>
            <person name="De Ridder D."/>
            <person name="Smit S."/>
            <person name="Van Der Lee T.J."/>
        </authorList>
    </citation>
    <scope>NUCLEOTIDE SEQUENCE [LARGE SCALE GENOMIC DNA]</scope>
    <source>
        <strain evidence="1 2">PD 8607</strain>
    </source>
</reference>
<comment type="caution">
    <text evidence="1">The sequence shown here is derived from an EMBL/GenBank/DDBJ whole genome shotgun (WGS) entry which is preliminary data.</text>
</comment>
<organism evidence="1 2">
    <name type="scientific">Pectobacterium polonicum</name>
    <dbReference type="NCBI Taxonomy" id="2485124"/>
    <lineage>
        <taxon>Bacteria</taxon>
        <taxon>Pseudomonadati</taxon>
        <taxon>Pseudomonadota</taxon>
        <taxon>Gammaproteobacteria</taxon>
        <taxon>Enterobacterales</taxon>
        <taxon>Pectobacteriaceae</taxon>
        <taxon>Pectobacterium</taxon>
    </lineage>
</organism>
<sequence>MIHFHGGPITPDTCAIKAWRARHAFISFANPSQIGLASEITQSFAIDNGAFTFWKSGREIDWSAYYEFIGKWKNHPRFAFAVIPDVIGGGASENDRLIELWPHGSIVGVPVWHMNESEHRFIELCKSFPRVAIGSCGEYDVRKPAKALMKLRDVIRHVVDENGYPICKLHGLRMLNRAVFTRIPLASADSTNIARNIGIDKNWKGSYSPASKETRAHVLAERIESYNSASSLNYCEEKDRFQPQLAFEL</sequence>
<accession>A0ABV1PB00</accession>
<evidence type="ECO:0000313" key="1">
    <source>
        <dbReference type="EMBL" id="MEQ9938267.1"/>
    </source>
</evidence>
<protein>
    <submittedName>
        <fullName evidence="1">Uncharacterized protein</fullName>
    </submittedName>
</protein>
<gene>
    <name evidence="1" type="ORF">ABRQ07_11680</name>
</gene>